<evidence type="ECO:0000259" key="4">
    <source>
        <dbReference type="Pfam" id="PF00135"/>
    </source>
</evidence>
<dbReference type="Pfam" id="PF00135">
    <property type="entry name" value="COesterase"/>
    <property type="match status" value="2"/>
</dbReference>
<dbReference type="PANTHER" id="PTHR45570">
    <property type="entry name" value="CARBOXYLIC ESTER HYDROLASE"/>
    <property type="match status" value="1"/>
</dbReference>
<feature type="chain" id="PRO_5043110981" description="Carboxylic ester hydrolase" evidence="3">
    <location>
        <begin position="22"/>
        <end position="502"/>
    </location>
</feature>
<dbReference type="Gene3D" id="3.40.50.1820">
    <property type="entry name" value="alpha/beta hydrolase"/>
    <property type="match status" value="2"/>
</dbReference>
<feature type="domain" description="Carboxylesterase type B" evidence="4">
    <location>
        <begin position="107"/>
        <end position="493"/>
    </location>
</feature>
<dbReference type="AlphaFoldDB" id="A0AAV4JH20"/>
<dbReference type="PANTHER" id="PTHR45570:SF2">
    <property type="entry name" value="ACETYLCHOLINESTERASE 1-LIKE"/>
    <property type="match status" value="1"/>
</dbReference>
<evidence type="ECO:0000256" key="1">
    <source>
        <dbReference type="ARBA" id="ARBA00005964"/>
    </source>
</evidence>
<evidence type="ECO:0000313" key="6">
    <source>
        <dbReference type="Proteomes" id="UP000762676"/>
    </source>
</evidence>
<evidence type="ECO:0000256" key="2">
    <source>
        <dbReference type="ARBA" id="ARBA00022801"/>
    </source>
</evidence>
<accession>A0AAV4JH20</accession>
<dbReference type="GO" id="GO:0016787">
    <property type="term" value="F:hydrolase activity"/>
    <property type="evidence" value="ECO:0007669"/>
    <property type="project" value="UniProtKB-KW"/>
</dbReference>
<dbReference type="Proteomes" id="UP000762676">
    <property type="component" value="Unassembled WGS sequence"/>
</dbReference>
<name>A0AAV4JH20_9GAST</name>
<dbReference type="PROSITE" id="PS00122">
    <property type="entry name" value="CARBOXYLESTERASE_B_1"/>
    <property type="match status" value="1"/>
</dbReference>
<feature type="signal peptide" evidence="3">
    <location>
        <begin position="1"/>
        <end position="21"/>
    </location>
</feature>
<proteinExistence type="inferred from homology"/>
<dbReference type="InterPro" id="IPR019826">
    <property type="entry name" value="Carboxylesterase_B_AS"/>
</dbReference>
<dbReference type="EC" id="3.1.1.-" evidence="3"/>
<dbReference type="EMBL" id="BMAT01010172">
    <property type="protein sequence ID" value="GFS21646.1"/>
    <property type="molecule type" value="Genomic_DNA"/>
</dbReference>
<keyword evidence="2 3" id="KW-0378">Hydrolase</keyword>
<dbReference type="InterPro" id="IPR029058">
    <property type="entry name" value="AB_hydrolase_fold"/>
</dbReference>
<sequence length="502" mass="55352">MFSKEFCLLGCVLLGFAVALGEQLGPEVETTHGRVRGTVRDGANVFRGVPYAMPPVGLLRWQPPQALPSWRHEGVKDALDDPPACPQVNCDKHNPPVVCPTKVSINVSALGFLVTGSGEDDARGNYGLQDQIMALTWIRENIRGFGGDPDKVTLFGQSAGAQSALVHLTSEVSSPLFQAAILESTPLALPYKTFSEAFVLGGMFAQKLGCPVSDIKCMRSKTAQDVAVAAFNTRSSVASLKILEMFEPYGPYIDGKLVKGQPLDVVSKGNYTTKPLIIGTTTEETVLYVYSAFNKTVHVEEYLALVAGLKPQSAARIVEQYPPSLYPKDQREVIVKVSTDLIFACSTRNLTRTLLAQGQPNIWLYVWDHALSFKGWGPITWCEGRVCHGSEIAFVFDSAHLANFSSSPEEEILSGDVIAYWTNFAWSGNPNYSTPPRQGTSMHRFSPEYTKPRLYDDKKWPAYDKGSNWTALRFKTPANELVENYRGEDCSFWDTVSYTAYP</sequence>
<dbReference type="SUPFAM" id="SSF53474">
    <property type="entry name" value="alpha/beta-Hydrolases"/>
    <property type="match status" value="1"/>
</dbReference>
<evidence type="ECO:0000313" key="5">
    <source>
        <dbReference type="EMBL" id="GFS21646.1"/>
    </source>
</evidence>
<organism evidence="5 6">
    <name type="scientific">Elysia marginata</name>
    <dbReference type="NCBI Taxonomy" id="1093978"/>
    <lineage>
        <taxon>Eukaryota</taxon>
        <taxon>Metazoa</taxon>
        <taxon>Spiralia</taxon>
        <taxon>Lophotrochozoa</taxon>
        <taxon>Mollusca</taxon>
        <taxon>Gastropoda</taxon>
        <taxon>Heterobranchia</taxon>
        <taxon>Euthyneura</taxon>
        <taxon>Panpulmonata</taxon>
        <taxon>Sacoglossa</taxon>
        <taxon>Placobranchoidea</taxon>
        <taxon>Plakobranchidae</taxon>
        <taxon>Elysia</taxon>
    </lineage>
</organism>
<comment type="similarity">
    <text evidence="1 3">Belongs to the type-B carboxylesterase/lipase family.</text>
</comment>
<protein>
    <recommendedName>
        <fullName evidence="3">Carboxylic ester hydrolase</fullName>
        <ecNumber evidence="3">3.1.1.-</ecNumber>
    </recommendedName>
</protein>
<evidence type="ECO:0000256" key="3">
    <source>
        <dbReference type="RuleBase" id="RU361235"/>
    </source>
</evidence>
<comment type="caution">
    <text evidence="5">The sequence shown here is derived from an EMBL/GenBank/DDBJ whole genome shotgun (WGS) entry which is preliminary data.</text>
</comment>
<dbReference type="InterPro" id="IPR002018">
    <property type="entry name" value="CarbesteraseB"/>
</dbReference>
<feature type="domain" description="Carboxylesterase type B" evidence="4">
    <location>
        <begin position="26"/>
        <end position="89"/>
    </location>
</feature>
<reference evidence="5 6" key="1">
    <citation type="journal article" date="2021" name="Elife">
        <title>Chloroplast acquisition without the gene transfer in kleptoplastic sea slugs, Plakobranchus ocellatus.</title>
        <authorList>
            <person name="Maeda T."/>
            <person name="Takahashi S."/>
            <person name="Yoshida T."/>
            <person name="Shimamura S."/>
            <person name="Takaki Y."/>
            <person name="Nagai Y."/>
            <person name="Toyoda A."/>
            <person name="Suzuki Y."/>
            <person name="Arimoto A."/>
            <person name="Ishii H."/>
            <person name="Satoh N."/>
            <person name="Nishiyama T."/>
            <person name="Hasebe M."/>
            <person name="Maruyama T."/>
            <person name="Minagawa J."/>
            <person name="Obokata J."/>
            <person name="Shigenobu S."/>
        </authorList>
    </citation>
    <scope>NUCLEOTIDE SEQUENCE [LARGE SCALE GENOMIC DNA]</scope>
</reference>
<gene>
    <name evidence="5" type="ORF">ElyMa_005088600</name>
</gene>
<keyword evidence="6" id="KW-1185">Reference proteome</keyword>
<keyword evidence="3" id="KW-0732">Signal</keyword>